<keyword evidence="4 7" id="KW-1133">Transmembrane helix</keyword>
<dbReference type="Pfam" id="PF00854">
    <property type="entry name" value="PTR2"/>
    <property type="match status" value="1"/>
</dbReference>
<comment type="similarity">
    <text evidence="2 6">Belongs to the major facilitator superfamily. Proton-dependent oligopeptide transporter (POT/PTR) (TC 2.A.17) family.</text>
</comment>
<gene>
    <name evidence="8" type="ORF">F3Y22_tig00110367pilonHSYRG00014</name>
</gene>
<feature type="transmembrane region" description="Helical" evidence="7">
    <location>
        <begin position="376"/>
        <end position="407"/>
    </location>
</feature>
<dbReference type="Proteomes" id="UP000436088">
    <property type="component" value="Unassembled WGS sequence"/>
</dbReference>
<organism evidence="8 9">
    <name type="scientific">Hibiscus syriacus</name>
    <name type="common">Rose of Sharon</name>
    <dbReference type="NCBI Taxonomy" id="106335"/>
    <lineage>
        <taxon>Eukaryota</taxon>
        <taxon>Viridiplantae</taxon>
        <taxon>Streptophyta</taxon>
        <taxon>Embryophyta</taxon>
        <taxon>Tracheophyta</taxon>
        <taxon>Spermatophyta</taxon>
        <taxon>Magnoliopsida</taxon>
        <taxon>eudicotyledons</taxon>
        <taxon>Gunneridae</taxon>
        <taxon>Pentapetalae</taxon>
        <taxon>rosids</taxon>
        <taxon>malvids</taxon>
        <taxon>Malvales</taxon>
        <taxon>Malvaceae</taxon>
        <taxon>Malvoideae</taxon>
        <taxon>Hibiscus</taxon>
    </lineage>
</organism>
<dbReference type="PANTHER" id="PTHR11654">
    <property type="entry name" value="OLIGOPEPTIDE TRANSPORTER-RELATED"/>
    <property type="match status" value="1"/>
</dbReference>
<keyword evidence="3 6" id="KW-0812">Transmembrane</keyword>
<evidence type="ECO:0000256" key="6">
    <source>
        <dbReference type="RuleBase" id="RU003755"/>
    </source>
</evidence>
<sequence>MTNDLPERIQRGDEEIWFHFPPAYTCFGREEFCLITGLRFRHNEVDVLRDDNSALRGEVSTLRDEVVFTRRQWCFTCEVSTLRDEVAALREISSLQNEVHTLRNGCFTSGFSCTTEFTHQRRARAITSPFTPIIPDSVRRSLIHLSIVQEAPPIVQEAYPTIQEAPLIVQEAPHTVQEPVHMAYYVDILINPLMFPVNPEVRCVNKLMYLDTLILDFYTNEHHKVHGSIWETPLTALSIEFALSDMIVRLLIGPMQSLRCPINHVYESDVSDLPTPRNFLLIIINNIFLDSGCFIIKIREGIESPTTLVSNGCVDNRGKIADKQTAGGWKASPLSYVAERLAFFAIAVNMVAYLVFEMHQSLPSAATHATDWTGAAYVLTLLGAFLVNAYLGRFLTIIIFSCIYAVVRNGFAGAISLHRQPATAKCTVSSHAFHPLEPTSSMKPMKKEGQKKYSFFNWFFFAINMGAILGITLQLLEYPYTLQKTHGKSFYKVSSGSRGFCQEPFNGVQLERGAVLFEVDSMESDIYGVRKLARTKQYRFLEKAAMVMDPEANNKSRRRLCTVTQLEEFKSFIRILPVWASMIALSVSFAQLSTLISQATIMDRKLGPHFTTPAAALVEKKRRDHPNPSSLTLFWLLPQFFLIGSDEVFTYVGQLEFFYDEVTDGSRSISSAMFLSEIEIGNCLSTAIVKIVERATGGEQQGWLRNDRNRSRLDNFYWILTAVNAANFLVYLWVSRRIREGRQRRKCGGPGWYRYQVYLEDINSQICIDTHGSIDTKDQKYQYLRRSIDTNLLLSPLISQQYRYPEVNINTQRAVSILKSLVLVPKNSFSAKALNCQLGADAPRLDGVLRRPVEEHYRRQQFQLSKDFRYLRLGFPTSLLSDREQWGLSRTAAVPVRLGLARLARGRGRGRVLSEHFPIRRAIPPAVHSGFRCTEFGATVLTSGDDPPNAAITHIGANSFLR</sequence>
<proteinExistence type="inferred from homology"/>
<dbReference type="Gene3D" id="1.20.1250.20">
    <property type="entry name" value="MFS general substrate transporter like domains"/>
    <property type="match status" value="3"/>
</dbReference>
<evidence type="ECO:0000256" key="2">
    <source>
        <dbReference type="ARBA" id="ARBA00005982"/>
    </source>
</evidence>
<keyword evidence="9" id="KW-1185">Reference proteome</keyword>
<dbReference type="InterPro" id="IPR036259">
    <property type="entry name" value="MFS_trans_sf"/>
</dbReference>
<feature type="transmembrane region" description="Helical" evidence="7">
    <location>
        <begin position="337"/>
        <end position="356"/>
    </location>
</feature>
<dbReference type="InterPro" id="IPR018456">
    <property type="entry name" value="PTR2_symporter_CS"/>
</dbReference>
<feature type="transmembrane region" description="Helical" evidence="7">
    <location>
        <begin position="455"/>
        <end position="476"/>
    </location>
</feature>
<name>A0A6A3AVW6_HIBSY</name>
<evidence type="ECO:0000256" key="3">
    <source>
        <dbReference type="ARBA" id="ARBA00022692"/>
    </source>
</evidence>
<dbReference type="InterPro" id="IPR000109">
    <property type="entry name" value="POT_fam"/>
</dbReference>
<dbReference type="GO" id="GO:0022857">
    <property type="term" value="F:transmembrane transporter activity"/>
    <property type="evidence" value="ECO:0007669"/>
    <property type="project" value="InterPro"/>
</dbReference>
<dbReference type="EMBL" id="VEPZ02000953">
    <property type="protein sequence ID" value="KAE8707938.1"/>
    <property type="molecule type" value="Genomic_DNA"/>
</dbReference>
<evidence type="ECO:0000256" key="1">
    <source>
        <dbReference type="ARBA" id="ARBA00004141"/>
    </source>
</evidence>
<comment type="subcellular location">
    <subcellularLocation>
        <location evidence="1 6">Membrane</location>
        <topology evidence="1 6">Multi-pass membrane protein</topology>
    </subcellularLocation>
</comment>
<feature type="transmembrane region" description="Helical" evidence="7">
    <location>
        <begin position="576"/>
        <end position="596"/>
    </location>
</feature>
<dbReference type="GO" id="GO:0006857">
    <property type="term" value="P:oligopeptide transport"/>
    <property type="evidence" value="ECO:0007669"/>
    <property type="project" value="InterPro"/>
</dbReference>
<evidence type="ECO:0000256" key="7">
    <source>
        <dbReference type="SAM" id="Phobius"/>
    </source>
</evidence>
<comment type="caution">
    <text evidence="8">The sequence shown here is derived from an EMBL/GenBank/DDBJ whole genome shotgun (WGS) entry which is preliminary data.</text>
</comment>
<feature type="transmembrane region" description="Helical" evidence="7">
    <location>
        <begin position="716"/>
        <end position="734"/>
    </location>
</feature>
<accession>A0A6A3AVW6</accession>
<protein>
    <submittedName>
        <fullName evidence="8">Leucine-rich repeat extensin-like protein 4-like</fullName>
    </submittedName>
</protein>
<evidence type="ECO:0000313" key="9">
    <source>
        <dbReference type="Proteomes" id="UP000436088"/>
    </source>
</evidence>
<keyword evidence="6" id="KW-0813">Transport</keyword>
<dbReference type="GO" id="GO:0016020">
    <property type="term" value="C:membrane"/>
    <property type="evidence" value="ECO:0007669"/>
    <property type="project" value="UniProtKB-SubCell"/>
</dbReference>
<dbReference type="AlphaFoldDB" id="A0A6A3AVW6"/>
<keyword evidence="5 7" id="KW-0472">Membrane</keyword>
<dbReference type="PROSITE" id="PS01023">
    <property type="entry name" value="PTR2_2"/>
    <property type="match status" value="1"/>
</dbReference>
<reference evidence="8" key="1">
    <citation type="submission" date="2019-09" db="EMBL/GenBank/DDBJ databases">
        <title>Draft genome information of white flower Hibiscus syriacus.</title>
        <authorList>
            <person name="Kim Y.-M."/>
        </authorList>
    </citation>
    <scope>NUCLEOTIDE SEQUENCE [LARGE SCALE GENOMIC DNA]</scope>
    <source>
        <strain evidence="8">YM2019G1</strain>
    </source>
</reference>
<evidence type="ECO:0000256" key="4">
    <source>
        <dbReference type="ARBA" id="ARBA00022989"/>
    </source>
</evidence>
<evidence type="ECO:0000256" key="5">
    <source>
        <dbReference type="ARBA" id="ARBA00023136"/>
    </source>
</evidence>
<evidence type="ECO:0000313" key="8">
    <source>
        <dbReference type="EMBL" id="KAE8707938.1"/>
    </source>
</evidence>